<evidence type="ECO:0000313" key="2">
    <source>
        <dbReference type="WBParaSite" id="Pan_g13295.t1"/>
    </source>
</evidence>
<organism evidence="1 2">
    <name type="scientific">Panagrellus redivivus</name>
    <name type="common">Microworm</name>
    <dbReference type="NCBI Taxonomy" id="6233"/>
    <lineage>
        <taxon>Eukaryota</taxon>
        <taxon>Metazoa</taxon>
        <taxon>Ecdysozoa</taxon>
        <taxon>Nematoda</taxon>
        <taxon>Chromadorea</taxon>
        <taxon>Rhabditida</taxon>
        <taxon>Tylenchina</taxon>
        <taxon>Panagrolaimomorpha</taxon>
        <taxon>Panagrolaimoidea</taxon>
        <taxon>Panagrolaimidae</taxon>
        <taxon>Panagrellus</taxon>
    </lineage>
</organism>
<sequence>MIVSNVSRTLLSINHSPFLSKVSLLDLDTVLFHIRDNEPMPGPLHSHMDIVSLIFEVTHVRKLLSISDLGTYLAFSSHIVRYF</sequence>
<proteinExistence type="predicted"/>
<dbReference type="Proteomes" id="UP000492821">
    <property type="component" value="Unassembled WGS sequence"/>
</dbReference>
<reference evidence="2" key="2">
    <citation type="submission" date="2020-10" db="UniProtKB">
        <authorList>
            <consortium name="WormBaseParasite"/>
        </authorList>
    </citation>
    <scope>IDENTIFICATION</scope>
</reference>
<keyword evidence="1" id="KW-1185">Reference proteome</keyword>
<dbReference type="WBParaSite" id="Pan_g13295.t1">
    <property type="protein sequence ID" value="Pan_g13295.t1"/>
    <property type="gene ID" value="Pan_g13295"/>
</dbReference>
<accession>A0A7E4UVE7</accession>
<evidence type="ECO:0000313" key="1">
    <source>
        <dbReference type="Proteomes" id="UP000492821"/>
    </source>
</evidence>
<reference evidence="1" key="1">
    <citation type="journal article" date="2013" name="Genetics">
        <title>The draft genome and transcriptome of Panagrellus redivivus are shaped by the harsh demands of a free-living lifestyle.</title>
        <authorList>
            <person name="Srinivasan J."/>
            <person name="Dillman A.R."/>
            <person name="Macchietto M.G."/>
            <person name="Heikkinen L."/>
            <person name="Lakso M."/>
            <person name="Fracchia K.M."/>
            <person name="Antoshechkin I."/>
            <person name="Mortazavi A."/>
            <person name="Wong G."/>
            <person name="Sternberg P.W."/>
        </authorList>
    </citation>
    <scope>NUCLEOTIDE SEQUENCE [LARGE SCALE GENOMIC DNA]</scope>
    <source>
        <strain evidence="1">MT8872</strain>
    </source>
</reference>
<name>A0A7E4UVE7_PANRE</name>
<protein>
    <submittedName>
        <fullName evidence="2">Ovule protein</fullName>
    </submittedName>
</protein>
<dbReference type="AlphaFoldDB" id="A0A7E4UVE7"/>